<keyword evidence="4" id="KW-1185">Reference proteome</keyword>
<evidence type="ECO:0000256" key="2">
    <source>
        <dbReference type="SAM" id="MobiDB-lite"/>
    </source>
</evidence>
<sequence>MAVTDEAPEASGQEASSTQRAFVRPKRPDRPDLPKLKTDIDVLQAQINDHKARIEEIGKTLSDRRGNRQGGGEQQKLKARLNDLVGQFKRELGKKQAAKADLEAATKARDNMRTHMKESKSKLQYATPEQLDQQIARLEAKQAHSSLTPREEQRVIADITKLKASRVTIAQYHSEIEKLQNEDDEREQLFSQMKAHDAKLTELKADQDTVRAQLDDVRQTEQDSSADVPGMLRERDTCRDAVRSIYEDIKAMRADFNVRMDTFREEDTAWKQQMDEHRKEQAEVRQKEYEERQAARKAQYAESAGDPYWKEIACCDQLLAYLGKYAPAAEEAAASAVSQSVEAPEGMKVLKKKGTEEELDSWFGGLGGAKGGKAKGGKKGRAGSAGGAKPKDARINFSPEIYQGFSKVKVEVPLSSSKVPAIIAVLNERKSYYLEKQKEAKANGEVAVEEEEPAPAQPAANGHTAQPEMNGFSADDFGPALGASSAPKLLPTSSAVAMALTYREGGDNVLVALSVAG</sequence>
<feature type="coiled-coil region" evidence="1">
    <location>
        <begin position="162"/>
        <end position="220"/>
    </location>
</feature>
<reference evidence="3 4" key="1">
    <citation type="journal article" date="2024" name="Nat. Commun.">
        <title>Phylogenomics reveals the evolutionary origins of lichenization in chlorophyte algae.</title>
        <authorList>
            <person name="Puginier C."/>
            <person name="Libourel C."/>
            <person name="Otte J."/>
            <person name="Skaloud P."/>
            <person name="Haon M."/>
            <person name="Grisel S."/>
            <person name="Petersen M."/>
            <person name="Berrin J.G."/>
            <person name="Delaux P.M."/>
            <person name="Dal Grande F."/>
            <person name="Keller J."/>
        </authorList>
    </citation>
    <scope>NUCLEOTIDE SEQUENCE [LARGE SCALE GENOMIC DNA]</scope>
    <source>
        <strain evidence="3 4">SAG 2145</strain>
    </source>
</reference>
<comment type="caution">
    <text evidence="3">The sequence shown here is derived from an EMBL/GenBank/DDBJ whole genome shotgun (WGS) entry which is preliminary data.</text>
</comment>
<feature type="compositionally biased region" description="Basic residues" evidence="2">
    <location>
        <begin position="372"/>
        <end position="381"/>
    </location>
</feature>
<accession>A0AAW1Q7Q7</accession>
<dbReference type="Proteomes" id="UP001438707">
    <property type="component" value="Unassembled WGS sequence"/>
</dbReference>
<dbReference type="GO" id="GO:0003729">
    <property type="term" value="F:mRNA binding"/>
    <property type="evidence" value="ECO:0007669"/>
    <property type="project" value="TreeGrafter"/>
</dbReference>
<dbReference type="GO" id="GO:0005783">
    <property type="term" value="C:endoplasmic reticulum"/>
    <property type="evidence" value="ECO:0007669"/>
    <property type="project" value="TreeGrafter"/>
</dbReference>
<keyword evidence="1" id="KW-0175">Coiled coil</keyword>
<dbReference type="PANTHER" id="PTHR31027">
    <property type="entry name" value="NUCLEAR SEGREGATION PROTEIN BFR1"/>
    <property type="match status" value="1"/>
</dbReference>
<organism evidence="3 4">
    <name type="scientific">Apatococcus lobatus</name>
    <dbReference type="NCBI Taxonomy" id="904363"/>
    <lineage>
        <taxon>Eukaryota</taxon>
        <taxon>Viridiplantae</taxon>
        <taxon>Chlorophyta</taxon>
        <taxon>core chlorophytes</taxon>
        <taxon>Trebouxiophyceae</taxon>
        <taxon>Chlorellales</taxon>
        <taxon>Chlorellaceae</taxon>
        <taxon>Apatococcus</taxon>
    </lineage>
</organism>
<feature type="region of interest" description="Disordered" evidence="2">
    <location>
        <begin position="448"/>
        <end position="477"/>
    </location>
</feature>
<evidence type="ECO:0000256" key="1">
    <source>
        <dbReference type="SAM" id="Coils"/>
    </source>
</evidence>
<protein>
    <submittedName>
        <fullName evidence="3">Uncharacterized protein</fullName>
    </submittedName>
</protein>
<feature type="compositionally biased region" description="Basic and acidic residues" evidence="2">
    <location>
        <begin position="56"/>
        <end position="66"/>
    </location>
</feature>
<dbReference type="InterPro" id="IPR039604">
    <property type="entry name" value="Bfr1"/>
</dbReference>
<gene>
    <name evidence="3" type="ORF">WJX74_001594</name>
</gene>
<evidence type="ECO:0000313" key="4">
    <source>
        <dbReference type="Proteomes" id="UP001438707"/>
    </source>
</evidence>
<dbReference type="EMBL" id="JALJOS010000077">
    <property type="protein sequence ID" value="KAK9816357.1"/>
    <property type="molecule type" value="Genomic_DNA"/>
</dbReference>
<dbReference type="AlphaFoldDB" id="A0AAW1Q7Q7"/>
<dbReference type="GO" id="GO:0042175">
    <property type="term" value="C:nuclear outer membrane-endoplasmic reticulum membrane network"/>
    <property type="evidence" value="ECO:0007669"/>
    <property type="project" value="TreeGrafter"/>
</dbReference>
<dbReference type="PANTHER" id="PTHR31027:SF2">
    <property type="entry name" value="LEBERCILIN DOMAIN-CONTAINING PROTEIN"/>
    <property type="match status" value="1"/>
</dbReference>
<dbReference type="GO" id="GO:1990904">
    <property type="term" value="C:ribonucleoprotein complex"/>
    <property type="evidence" value="ECO:0007669"/>
    <property type="project" value="TreeGrafter"/>
</dbReference>
<proteinExistence type="predicted"/>
<dbReference type="GO" id="GO:0008298">
    <property type="term" value="P:intracellular mRNA localization"/>
    <property type="evidence" value="ECO:0007669"/>
    <property type="project" value="TreeGrafter"/>
</dbReference>
<feature type="region of interest" description="Disordered" evidence="2">
    <location>
        <begin position="56"/>
        <end position="77"/>
    </location>
</feature>
<feature type="region of interest" description="Disordered" evidence="2">
    <location>
        <begin position="370"/>
        <end position="391"/>
    </location>
</feature>
<name>A0AAW1Q7Q7_9CHLO</name>
<evidence type="ECO:0000313" key="3">
    <source>
        <dbReference type="EMBL" id="KAK9816357.1"/>
    </source>
</evidence>
<feature type="region of interest" description="Disordered" evidence="2">
    <location>
        <begin position="1"/>
        <end position="39"/>
    </location>
</feature>
<feature type="compositionally biased region" description="Basic and acidic residues" evidence="2">
    <location>
        <begin position="26"/>
        <end position="39"/>
    </location>
</feature>